<keyword evidence="5" id="KW-0805">Transcription regulation</keyword>
<evidence type="ECO:0000256" key="1">
    <source>
        <dbReference type="ARBA" id="ARBA00022723"/>
    </source>
</evidence>
<feature type="compositionally biased region" description="Polar residues" evidence="8">
    <location>
        <begin position="109"/>
        <end position="119"/>
    </location>
</feature>
<feature type="domain" description="C2H2-type" evidence="9">
    <location>
        <begin position="347"/>
        <end position="374"/>
    </location>
</feature>
<protein>
    <recommendedName>
        <fullName evidence="9">C2H2-type domain-containing protein</fullName>
    </recommendedName>
</protein>
<evidence type="ECO:0000256" key="7">
    <source>
        <dbReference type="PROSITE-ProRule" id="PRU00042"/>
    </source>
</evidence>
<feature type="domain" description="C2H2-type" evidence="9">
    <location>
        <begin position="246"/>
        <end position="273"/>
    </location>
</feature>
<dbReference type="PROSITE" id="PS00028">
    <property type="entry name" value="ZINC_FINGER_C2H2_1"/>
    <property type="match status" value="6"/>
</dbReference>
<keyword evidence="1" id="KW-0479">Metal-binding</keyword>
<feature type="compositionally biased region" description="Low complexity" evidence="8">
    <location>
        <begin position="120"/>
        <end position="130"/>
    </location>
</feature>
<dbReference type="PANTHER" id="PTHR45988">
    <property type="entry name" value="C2H2 TYPE ZINC FINGER TRANSCRIPTION FACTOR FAMILY-RELATED"/>
    <property type="match status" value="1"/>
</dbReference>
<dbReference type="Pfam" id="PF13912">
    <property type="entry name" value="zf-C2H2_6"/>
    <property type="match status" value="6"/>
</dbReference>
<evidence type="ECO:0000256" key="3">
    <source>
        <dbReference type="ARBA" id="ARBA00022771"/>
    </source>
</evidence>
<sequence>MDIEHQETQSFQPLAVDQQQQPTKIRNPPEVLLQDRDRGVAQPSHVCDICHKGFYSGQALGGHKSMHFREAEAMAAVTTSTSHAVSCVVCGRNFPSKKSLFGHMRTHKGNQSPQQDYNRSSSSSTVSDVPVADDECDDEVYSWADSGSGFDLSKTLPAGWPPTGKRRRASIGSSSSDSDETVDNSSPKLVDSGLDSGPEEQLSGLMMLAEVCEEMASDRNFITKRKKRWSAADHYGYNCNELDNDFRCKLCNKTFPSYQALGGHMSSHNKLKIVSMDHGHGSEGNSEPHQVVNVYRCSVCSRTFSSYQALGGHMTSHCKEVKNNDSCSADHVDNEPDQPQPHQVDVHRCYVCNKAFTSYHALGGHMSSHAKIKNNNGSDRDQSNSVDMSACAEDDNERRQQFYETVPHQCKTCNRTFPTGQALGGHMRLHWNGPTEAQAQEPRVLSINLNEIPTMEDEEGIYAPNVLLQLN</sequence>
<evidence type="ECO:0000256" key="6">
    <source>
        <dbReference type="ARBA" id="ARBA00023163"/>
    </source>
</evidence>
<dbReference type="GO" id="GO:0000976">
    <property type="term" value="F:transcription cis-regulatory region binding"/>
    <property type="evidence" value="ECO:0007669"/>
    <property type="project" value="TreeGrafter"/>
</dbReference>
<evidence type="ECO:0000313" key="11">
    <source>
        <dbReference type="Proteomes" id="UP001457282"/>
    </source>
</evidence>
<keyword evidence="4" id="KW-0862">Zinc</keyword>
<dbReference type="InterPro" id="IPR036236">
    <property type="entry name" value="Znf_C2H2_sf"/>
</dbReference>
<evidence type="ECO:0000256" key="4">
    <source>
        <dbReference type="ARBA" id="ARBA00022833"/>
    </source>
</evidence>
<evidence type="ECO:0000256" key="5">
    <source>
        <dbReference type="ARBA" id="ARBA00023015"/>
    </source>
</evidence>
<keyword evidence="3 7" id="KW-0863">Zinc-finger</keyword>
<dbReference type="SUPFAM" id="SSF57667">
    <property type="entry name" value="beta-beta-alpha zinc fingers"/>
    <property type="match status" value="3"/>
</dbReference>
<keyword evidence="6" id="KW-0804">Transcription</keyword>
<proteinExistence type="predicted"/>
<dbReference type="PROSITE" id="PS50157">
    <property type="entry name" value="ZINC_FINGER_C2H2_2"/>
    <property type="match status" value="6"/>
</dbReference>
<keyword evidence="2" id="KW-0677">Repeat</keyword>
<evidence type="ECO:0000313" key="10">
    <source>
        <dbReference type="EMBL" id="KAK9942340.1"/>
    </source>
</evidence>
<feature type="region of interest" description="Disordered" evidence="8">
    <location>
        <begin position="1"/>
        <end position="27"/>
    </location>
</feature>
<accession>A0AAW1Y1W7</accession>
<evidence type="ECO:0000256" key="8">
    <source>
        <dbReference type="SAM" id="MobiDB-lite"/>
    </source>
</evidence>
<dbReference type="PANTHER" id="PTHR45988:SF18">
    <property type="entry name" value="C2H2-TYPE ZINC FINGER FAMILY PROTEIN"/>
    <property type="match status" value="1"/>
</dbReference>
<feature type="region of interest" description="Disordered" evidence="8">
    <location>
        <begin position="370"/>
        <end position="393"/>
    </location>
</feature>
<feature type="domain" description="C2H2-type" evidence="9">
    <location>
        <begin position="295"/>
        <end position="322"/>
    </location>
</feature>
<feature type="domain" description="C2H2-type" evidence="9">
    <location>
        <begin position="45"/>
        <end position="72"/>
    </location>
</feature>
<feature type="domain" description="C2H2-type" evidence="9">
    <location>
        <begin position="85"/>
        <end position="112"/>
    </location>
</feature>
<organism evidence="10 11">
    <name type="scientific">Rubus argutus</name>
    <name type="common">Southern blackberry</name>
    <dbReference type="NCBI Taxonomy" id="59490"/>
    <lineage>
        <taxon>Eukaryota</taxon>
        <taxon>Viridiplantae</taxon>
        <taxon>Streptophyta</taxon>
        <taxon>Embryophyta</taxon>
        <taxon>Tracheophyta</taxon>
        <taxon>Spermatophyta</taxon>
        <taxon>Magnoliopsida</taxon>
        <taxon>eudicotyledons</taxon>
        <taxon>Gunneridae</taxon>
        <taxon>Pentapetalae</taxon>
        <taxon>rosids</taxon>
        <taxon>fabids</taxon>
        <taxon>Rosales</taxon>
        <taxon>Rosaceae</taxon>
        <taxon>Rosoideae</taxon>
        <taxon>Rosoideae incertae sedis</taxon>
        <taxon>Rubus</taxon>
    </lineage>
</organism>
<feature type="region of interest" description="Disordered" evidence="8">
    <location>
        <begin position="154"/>
        <end position="200"/>
    </location>
</feature>
<dbReference type="InterPro" id="IPR013087">
    <property type="entry name" value="Znf_C2H2_type"/>
</dbReference>
<feature type="domain" description="C2H2-type" evidence="9">
    <location>
        <begin position="408"/>
        <end position="430"/>
    </location>
</feature>
<gene>
    <name evidence="10" type="ORF">M0R45_008010</name>
</gene>
<comment type="caution">
    <text evidence="10">The sequence shown here is derived from an EMBL/GenBank/DDBJ whole genome shotgun (WGS) entry which is preliminary data.</text>
</comment>
<dbReference type="InterPro" id="IPR044653">
    <property type="entry name" value="AZF1/2/3-like"/>
</dbReference>
<dbReference type="SMART" id="SM00355">
    <property type="entry name" value="ZnF_C2H2"/>
    <property type="match status" value="6"/>
</dbReference>
<dbReference type="Gene3D" id="3.30.160.60">
    <property type="entry name" value="Classic Zinc Finger"/>
    <property type="match status" value="4"/>
</dbReference>
<evidence type="ECO:0000259" key="9">
    <source>
        <dbReference type="PROSITE" id="PS50157"/>
    </source>
</evidence>
<keyword evidence="11" id="KW-1185">Reference proteome</keyword>
<dbReference type="GO" id="GO:0008270">
    <property type="term" value="F:zinc ion binding"/>
    <property type="evidence" value="ECO:0007669"/>
    <property type="project" value="UniProtKB-KW"/>
</dbReference>
<evidence type="ECO:0000256" key="2">
    <source>
        <dbReference type="ARBA" id="ARBA00022737"/>
    </source>
</evidence>
<feature type="compositionally biased region" description="Polar residues" evidence="8">
    <location>
        <begin position="8"/>
        <end position="24"/>
    </location>
</feature>
<feature type="region of interest" description="Disordered" evidence="8">
    <location>
        <begin position="101"/>
        <end position="131"/>
    </location>
</feature>
<dbReference type="AlphaFoldDB" id="A0AAW1Y1W7"/>
<dbReference type="Proteomes" id="UP001457282">
    <property type="component" value="Unassembled WGS sequence"/>
</dbReference>
<reference evidence="10 11" key="1">
    <citation type="journal article" date="2023" name="G3 (Bethesda)">
        <title>A chromosome-length genome assembly and annotation of blackberry (Rubus argutus, cv. 'Hillquist').</title>
        <authorList>
            <person name="Bruna T."/>
            <person name="Aryal R."/>
            <person name="Dudchenko O."/>
            <person name="Sargent D.J."/>
            <person name="Mead D."/>
            <person name="Buti M."/>
            <person name="Cavallini A."/>
            <person name="Hytonen T."/>
            <person name="Andres J."/>
            <person name="Pham M."/>
            <person name="Weisz D."/>
            <person name="Mascagni F."/>
            <person name="Usai G."/>
            <person name="Natali L."/>
            <person name="Bassil N."/>
            <person name="Fernandez G.E."/>
            <person name="Lomsadze A."/>
            <person name="Armour M."/>
            <person name="Olukolu B."/>
            <person name="Poorten T."/>
            <person name="Britton C."/>
            <person name="Davik J."/>
            <person name="Ashrafi H."/>
            <person name="Aiden E.L."/>
            <person name="Borodovsky M."/>
            <person name="Worthington M."/>
        </authorList>
    </citation>
    <scope>NUCLEOTIDE SEQUENCE [LARGE SCALE GENOMIC DNA]</scope>
    <source>
        <strain evidence="10">PI 553951</strain>
    </source>
</reference>
<name>A0AAW1Y1W7_RUBAR</name>
<dbReference type="EMBL" id="JBEDUW010000002">
    <property type="protein sequence ID" value="KAK9942340.1"/>
    <property type="molecule type" value="Genomic_DNA"/>
</dbReference>
<dbReference type="GO" id="GO:0003700">
    <property type="term" value="F:DNA-binding transcription factor activity"/>
    <property type="evidence" value="ECO:0007669"/>
    <property type="project" value="InterPro"/>
</dbReference>
<feature type="compositionally biased region" description="Polar residues" evidence="8">
    <location>
        <begin position="373"/>
        <end position="387"/>
    </location>
</feature>
<dbReference type="GO" id="GO:0005634">
    <property type="term" value="C:nucleus"/>
    <property type="evidence" value="ECO:0007669"/>
    <property type="project" value="TreeGrafter"/>
</dbReference>